<name>A0A9P4JNC9_9PLEO</name>
<dbReference type="InterPro" id="IPR023213">
    <property type="entry name" value="CAT-like_dom_sf"/>
</dbReference>
<evidence type="ECO:0000313" key="1">
    <source>
        <dbReference type="EMBL" id="KAF2199633.1"/>
    </source>
</evidence>
<dbReference type="PANTHER" id="PTHR28037:SF1">
    <property type="entry name" value="ALCOHOL O-ACETYLTRANSFERASE 1-RELATED"/>
    <property type="match status" value="1"/>
</dbReference>
<dbReference type="InterPro" id="IPR052058">
    <property type="entry name" value="Alcohol_O-acetyltransferase"/>
</dbReference>
<comment type="caution">
    <text evidence="1">The sequence shown here is derived from an EMBL/GenBank/DDBJ whole genome shotgun (WGS) entry which is preliminary data.</text>
</comment>
<gene>
    <name evidence="1" type="ORF">GQ43DRAFT_442306</name>
</gene>
<accession>A0A9P4JNC9</accession>
<dbReference type="Proteomes" id="UP000799536">
    <property type="component" value="Unassembled WGS sequence"/>
</dbReference>
<dbReference type="AlphaFoldDB" id="A0A9P4JNC9"/>
<sequence>MIVHFTLEIRHSLSKEEFRHRILLAWSSLRVQHVLLMSKVHEDAFGQRDFVIELPKSKKEILEETAKTVVFLEDYYNHVDADDFHRHSLNVARIVNPSECLSKLFILPLSKLPNGDQQLKIILVMGHQICDGLSAYNWFSHFLRILNQPTQDMEREIEFFKSPENISSRLPPAQEDLYPTVGGTLARARWFWAIMRVLRHVQKTMSPTFVNPLRRSARLLEAVSFPPTYSKVFDYTPSRKPPLNTYHHNFSLSRFSTNRLIQLAREANVSVGAACFTLIGLSMMSLEEHLHPTIPLSQRLSFAASFPLNPRTFFNYTTPGDSCMLAFSDGVIMPFLPSDLPVEKRFRLIAKQVNRQLRQYQKRSKENGGKGSLEAHSPGRLLANGYLYQIECVQGKLPEHRRSPNMNPQGGLPANTSQFGATCGVSALGSTAHFLRPGMFDLNELANDGKNFVADFRTVKMGVRARDNEFLVGNFMDAEGILGFGVSFDGNAISEENMELWEEKMKGLLEPGQSRL</sequence>
<protein>
    <recommendedName>
        <fullName evidence="3">Alcohol acetyltransferase</fullName>
    </recommendedName>
</protein>
<proteinExistence type="predicted"/>
<keyword evidence="2" id="KW-1185">Reference proteome</keyword>
<dbReference type="PANTHER" id="PTHR28037">
    <property type="entry name" value="ALCOHOL O-ACETYLTRANSFERASE 1-RELATED"/>
    <property type="match status" value="1"/>
</dbReference>
<dbReference type="Gene3D" id="3.30.559.10">
    <property type="entry name" value="Chloramphenicol acetyltransferase-like domain"/>
    <property type="match status" value="1"/>
</dbReference>
<organism evidence="1 2">
    <name type="scientific">Delitschia confertaspora ATCC 74209</name>
    <dbReference type="NCBI Taxonomy" id="1513339"/>
    <lineage>
        <taxon>Eukaryota</taxon>
        <taxon>Fungi</taxon>
        <taxon>Dikarya</taxon>
        <taxon>Ascomycota</taxon>
        <taxon>Pezizomycotina</taxon>
        <taxon>Dothideomycetes</taxon>
        <taxon>Pleosporomycetidae</taxon>
        <taxon>Pleosporales</taxon>
        <taxon>Delitschiaceae</taxon>
        <taxon>Delitschia</taxon>
    </lineage>
</organism>
<evidence type="ECO:0008006" key="3">
    <source>
        <dbReference type="Google" id="ProtNLM"/>
    </source>
</evidence>
<reference evidence="1" key="1">
    <citation type="journal article" date="2020" name="Stud. Mycol.">
        <title>101 Dothideomycetes genomes: a test case for predicting lifestyles and emergence of pathogens.</title>
        <authorList>
            <person name="Haridas S."/>
            <person name="Albert R."/>
            <person name="Binder M."/>
            <person name="Bloem J."/>
            <person name="Labutti K."/>
            <person name="Salamov A."/>
            <person name="Andreopoulos B."/>
            <person name="Baker S."/>
            <person name="Barry K."/>
            <person name="Bills G."/>
            <person name="Bluhm B."/>
            <person name="Cannon C."/>
            <person name="Castanera R."/>
            <person name="Culley D."/>
            <person name="Daum C."/>
            <person name="Ezra D."/>
            <person name="Gonzalez J."/>
            <person name="Henrissat B."/>
            <person name="Kuo A."/>
            <person name="Liang C."/>
            <person name="Lipzen A."/>
            <person name="Lutzoni F."/>
            <person name="Magnuson J."/>
            <person name="Mondo S."/>
            <person name="Nolan M."/>
            <person name="Ohm R."/>
            <person name="Pangilinan J."/>
            <person name="Park H.-J."/>
            <person name="Ramirez L."/>
            <person name="Alfaro M."/>
            <person name="Sun H."/>
            <person name="Tritt A."/>
            <person name="Yoshinaga Y."/>
            <person name="Zwiers L.-H."/>
            <person name="Turgeon B."/>
            <person name="Goodwin S."/>
            <person name="Spatafora J."/>
            <person name="Crous P."/>
            <person name="Grigoriev I."/>
        </authorList>
    </citation>
    <scope>NUCLEOTIDE SEQUENCE</scope>
    <source>
        <strain evidence="1">ATCC 74209</strain>
    </source>
</reference>
<dbReference type="EMBL" id="ML994064">
    <property type="protein sequence ID" value="KAF2199633.1"/>
    <property type="molecule type" value="Genomic_DNA"/>
</dbReference>
<dbReference type="OrthoDB" id="3355480at2759"/>
<evidence type="ECO:0000313" key="2">
    <source>
        <dbReference type="Proteomes" id="UP000799536"/>
    </source>
</evidence>